<gene>
    <name evidence="2" type="ORF">E6K78_11940</name>
</gene>
<evidence type="ECO:0000259" key="1">
    <source>
        <dbReference type="Pfam" id="PF13400"/>
    </source>
</evidence>
<comment type="caution">
    <text evidence="2">The sequence shown here is derived from an EMBL/GenBank/DDBJ whole genome shotgun (WGS) entry which is preliminary data.</text>
</comment>
<accession>A0A538TF69</accession>
<protein>
    <recommendedName>
        <fullName evidence="1">Putative Flp pilus-assembly TadG-like N-terminal domain-containing protein</fullName>
    </recommendedName>
</protein>
<organism evidence="2 3">
    <name type="scientific">Eiseniibacteriota bacterium</name>
    <dbReference type="NCBI Taxonomy" id="2212470"/>
    <lineage>
        <taxon>Bacteria</taxon>
        <taxon>Candidatus Eiseniibacteriota</taxon>
    </lineage>
</organism>
<dbReference type="Pfam" id="PF13400">
    <property type="entry name" value="Tad"/>
    <property type="match status" value="1"/>
</dbReference>
<reference evidence="2 3" key="1">
    <citation type="journal article" date="2019" name="Nat. Microbiol.">
        <title>Mediterranean grassland soil C-N compound turnover is dependent on rainfall and depth, and is mediated by genomically divergent microorganisms.</title>
        <authorList>
            <person name="Diamond S."/>
            <person name="Andeer P.F."/>
            <person name="Li Z."/>
            <person name="Crits-Christoph A."/>
            <person name="Burstein D."/>
            <person name="Anantharaman K."/>
            <person name="Lane K.R."/>
            <person name="Thomas B.C."/>
            <person name="Pan C."/>
            <person name="Northen T.R."/>
            <person name="Banfield J.F."/>
        </authorList>
    </citation>
    <scope>NUCLEOTIDE SEQUENCE [LARGE SCALE GENOMIC DNA]</scope>
    <source>
        <strain evidence="2">WS_8</strain>
    </source>
</reference>
<dbReference type="Proteomes" id="UP000316609">
    <property type="component" value="Unassembled WGS sequence"/>
</dbReference>
<feature type="domain" description="Putative Flp pilus-assembly TadG-like N-terminal" evidence="1">
    <location>
        <begin position="1"/>
        <end position="38"/>
    </location>
</feature>
<proteinExistence type="predicted"/>
<evidence type="ECO:0000313" key="2">
    <source>
        <dbReference type="EMBL" id="TMQ62282.1"/>
    </source>
</evidence>
<evidence type="ECO:0000313" key="3">
    <source>
        <dbReference type="Proteomes" id="UP000316609"/>
    </source>
</evidence>
<sequence>MLAMLGFVAIGIDVAKLMATRTQLQNTADAAALAGASAIDFKSGKLVQDAASVRAKMTAAQNKAFVNAPVSVTLLGGDISFPNTNQIKVTVRRSSASDGSMVTHVAQVLGLKTLDVSATAVAQVDTAGEPCEGLVPMAPITPPADWFKPDCATVYQLKADQGSSSSGNYQLLDFPQCSEGPCGEIQGGGAAAIRCQTRYGYSCCVKLGDEWVWTQPGNKVGPFRAGIQGRWDADTDRRENICFDEYQGNGNRVVRLPVIETFNVNGKKMVHIIAFSAFFLVKRPSTSDLWGQFVYDIVPGNGGPGKGTLFTIRLVQ</sequence>
<dbReference type="AlphaFoldDB" id="A0A538TF69"/>
<dbReference type="EMBL" id="VBOY01000143">
    <property type="protein sequence ID" value="TMQ62282.1"/>
    <property type="molecule type" value="Genomic_DNA"/>
</dbReference>
<name>A0A538TF69_UNCEI</name>
<dbReference type="InterPro" id="IPR028087">
    <property type="entry name" value="Tad_N"/>
</dbReference>